<reference evidence="2" key="2">
    <citation type="submission" date="2022-01" db="EMBL/GenBank/DDBJ databases">
        <authorList>
            <person name="Yamashiro T."/>
            <person name="Shiraishi A."/>
            <person name="Satake H."/>
            <person name="Nakayama K."/>
        </authorList>
    </citation>
    <scope>NUCLEOTIDE SEQUENCE</scope>
</reference>
<feature type="region of interest" description="Disordered" evidence="1">
    <location>
        <begin position="1"/>
        <end position="39"/>
    </location>
</feature>
<evidence type="ECO:0000256" key="1">
    <source>
        <dbReference type="SAM" id="MobiDB-lite"/>
    </source>
</evidence>
<dbReference type="EMBL" id="BQNB010021236">
    <property type="protein sequence ID" value="GJU04307.1"/>
    <property type="molecule type" value="Genomic_DNA"/>
</dbReference>
<evidence type="ECO:0000313" key="3">
    <source>
        <dbReference type="Proteomes" id="UP001151760"/>
    </source>
</evidence>
<keyword evidence="3" id="KW-1185">Reference proteome</keyword>
<comment type="caution">
    <text evidence="2">The sequence shown here is derived from an EMBL/GenBank/DDBJ whole genome shotgun (WGS) entry which is preliminary data.</text>
</comment>
<sequence length="205" mass="23088">MAETLAESYVEVHSAPPRPCHDTANPRRVGGRRVHGEVKDQKFINDVKNKDQAEYSDDGGESMRCKVTEETDGGKCGMDDNVANNTRRNKEHNDCDQGKNSGVIVEEVLMDDCNDVGYSGLEEEQCQVQSDTQMPPIYVNSKKMEGNVWNKSFTLAVTKNITEYDRNLEYIPTELNENGIYMVFLMMLWFLGEVKSGSDRAGFTP</sequence>
<evidence type="ECO:0000313" key="2">
    <source>
        <dbReference type="EMBL" id="GJU04307.1"/>
    </source>
</evidence>
<name>A0ABQ5IXY9_9ASTR</name>
<accession>A0ABQ5IXY9</accession>
<organism evidence="2 3">
    <name type="scientific">Tanacetum coccineum</name>
    <dbReference type="NCBI Taxonomy" id="301880"/>
    <lineage>
        <taxon>Eukaryota</taxon>
        <taxon>Viridiplantae</taxon>
        <taxon>Streptophyta</taxon>
        <taxon>Embryophyta</taxon>
        <taxon>Tracheophyta</taxon>
        <taxon>Spermatophyta</taxon>
        <taxon>Magnoliopsida</taxon>
        <taxon>eudicotyledons</taxon>
        <taxon>Gunneridae</taxon>
        <taxon>Pentapetalae</taxon>
        <taxon>asterids</taxon>
        <taxon>campanulids</taxon>
        <taxon>Asterales</taxon>
        <taxon>Asteraceae</taxon>
        <taxon>Asteroideae</taxon>
        <taxon>Anthemideae</taxon>
        <taxon>Anthemidinae</taxon>
        <taxon>Tanacetum</taxon>
    </lineage>
</organism>
<protein>
    <submittedName>
        <fullName evidence="2">Uncharacterized protein</fullName>
    </submittedName>
</protein>
<gene>
    <name evidence="2" type="ORF">Tco_1114645</name>
</gene>
<proteinExistence type="predicted"/>
<dbReference type="Proteomes" id="UP001151760">
    <property type="component" value="Unassembled WGS sequence"/>
</dbReference>
<reference evidence="2" key="1">
    <citation type="journal article" date="2022" name="Int. J. Mol. Sci.">
        <title>Draft Genome of Tanacetum Coccineum: Genomic Comparison of Closely Related Tanacetum-Family Plants.</title>
        <authorList>
            <person name="Yamashiro T."/>
            <person name="Shiraishi A."/>
            <person name="Nakayama K."/>
            <person name="Satake H."/>
        </authorList>
    </citation>
    <scope>NUCLEOTIDE SEQUENCE</scope>
</reference>